<keyword evidence="2" id="KW-1185">Reference proteome</keyword>
<reference evidence="1 2" key="1">
    <citation type="submission" date="2023-01" db="EMBL/GenBank/DDBJ databases">
        <title>Analysis of 21 Apiospora genomes using comparative genomics revels a genus with tremendous synthesis potential of carbohydrate active enzymes and secondary metabolites.</title>
        <authorList>
            <person name="Sorensen T."/>
        </authorList>
    </citation>
    <scope>NUCLEOTIDE SEQUENCE [LARGE SCALE GENOMIC DNA]</scope>
    <source>
        <strain evidence="1 2">CBS 83171</strain>
    </source>
</reference>
<proteinExistence type="predicted"/>
<evidence type="ECO:0000313" key="1">
    <source>
        <dbReference type="EMBL" id="KAK8082493.1"/>
    </source>
</evidence>
<organism evidence="1 2">
    <name type="scientific">Apiospora saccharicola</name>
    <dbReference type="NCBI Taxonomy" id="335842"/>
    <lineage>
        <taxon>Eukaryota</taxon>
        <taxon>Fungi</taxon>
        <taxon>Dikarya</taxon>
        <taxon>Ascomycota</taxon>
        <taxon>Pezizomycotina</taxon>
        <taxon>Sordariomycetes</taxon>
        <taxon>Xylariomycetidae</taxon>
        <taxon>Amphisphaeriales</taxon>
        <taxon>Apiosporaceae</taxon>
        <taxon>Apiospora</taxon>
    </lineage>
</organism>
<accession>A0ABR1WGA2</accession>
<protein>
    <submittedName>
        <fullName evidence="1">Uncharacterized protein</fullName>
    </submittedName>
</protein>
<sequence>MLDGLLRGSTLPPRLEDLRRLPLARPRVDMVAVPWTPEEVADSPHIAEAILIMTRVVLEFSHRACKKCAIDANYGTGSYPFRGCLDPPDGSACANCIAKDDGSCRPVRAPSSEVSDWDRCDHGCPSVQDTVSDEIWDKCGRVVTGRSKETYGHSYCDVDSICLDALVPNQGHILRHSPLAVDDLLQSRRVRSVVRMEEALAREIGRLSSEGGPSARELRAGFRKEARFLPLLIHSRSQEEADSKVCKPCFQAREDDGRYQGPYPFLECVRMSPAEPCTNCLWLGMDCC</sequence>
<name>A0ABR1WGA2_9PEZI</name>
<evidence type="ECO:0000313" key="2">
    <source>
        <dbReference type="Proteomes" id="UP001446871"/>
    </source>
</evidence>
<gene>
    <name evidence="1" type="ORF">PG996_001274</name>
</gene>
<comment type="caution">
    <text evidence="1">The sequence shown here is derived from an EMBL/GenBank/DDBJ whole genome shotgun (WGS) entry which is preliminary data.</text>
</comment>
<dbReference type="EMBL" id="JAQQWM010000001">
    <property type="protein sequence ID" value="KAK8082493.1"/>
    <property type="molecule type" value="Genomic_DNA"/>
</dbReference>
<dbReference type="Proteomes" id="UP001446871">
    <property type="component" value="Unassembled WGS sequence"/>
</dbReference>